<feature type="compositionally biased region" description="Acidic residues" evidence="1">
    <location>
        <begin position="162"/>
        <end position="310"/>
    </location>
</feature>
<reference evidence="2 3" key="1">
    <citation type="submission" date="2024-02" db="EMBL/GenBank/DDBJ databases">
        <title>De novo assembly and annotation of 12 fungi associated with fruit tree decline syndrome in Ontario, Canada.</title>
        <authorList>
            <person name="Sulman M."/>
            <person name="Ellouze W."/>
            <person name="Ilyukhin E."/>
        </authorList>
    </citation>
    <scope>NUCLEOTIDE SEQUENCE [LARGE SCALE GENOMIC DNA]</scope>
    <source>
        <strain evidence="2 3">M1-105</strain>
    </source>
</reference>
<name>A0ABR3SGI2_9PEZI</name>
<sequence>MPANAAALPHAAPDALSGPLENRAADAQLLPLSLPSVTATPTPALSLASPSNVLGQLTSILGAGSVTIPEPTGITLPKDILTPATNAFLQDPVASLKLLITSLINAIQSGNTGALSQVTNLANPLKVLSPLLGTTGQVAKRQDDPEDVTDQEDSPDVTNDVDPPDNEEADSPDEETDSPDSEDTDSPDNEDSTDNEDIDSTDDEDIDSLDDEDPDSPDNEDIDSLDDEDPDSPDNEDSTDNEDVDSTDNEDDSTDDQDVDSTDTPSDEIPADDAPTDDAPTDDAPTDDAPTDDAPTDDAPTDDAPTDDAPEDATVTLMKRQLAVPSAALVPSGVSDSVALPGSFQPLADATPLAAVPASLAALNLNGGVASAVVPSALISALADPTINTLAVVNSLDPLAPIPTALIPPTAAAAVAAAASALAPPVKRDVQAKDAQNLPDPAALLAQWIAAQAKPLLNEINNQIQAAPSVAANIAAVQASLAAVPASIAAAQIAAIPSNAAPVLSAANSIVEDLKTGSVPNPVASILPDASALASAIVPVVPVQATAMASATLADGGPAVAASVGAQVPNFVSVGQGVGVYPVNGGLAPLPTVYPVVGTVNGLSKATAAATPTSQATSAGDLPKYEGQPAGTNIVFDPLTQPLSPDNVSSLLKNQLYLQLAPLLLIFQSLVAASNPSFTLSSLLLSSPLVQDRGLLLSSPSLSSSPDPTSPAIDPIASAWLEGAKLLQSNSLVNTRVLKGASSQPDLLGSLLSGSSALPSTTDVLDSLLDNPLNQKLIAKLTALMKWSFDTQLKAQDALEELLAVLFS</sequence>
<feature type="compositionally biased region" description="Acidic residues" evidence="1">
    <location>
        <begin position="144"/>
        <end position="155"/>
    </location>
</feature>
<protein>
    <submittedName>
        <fullName evidence="2">Uncharacterized protein</fullName>
    </submittedName>
</protein>
<dbReference type="Proteomes" id="UP001521116">
    <property type="component" value="Unassembled WGS sequence"/>
</dbReference>
<evidence type="ECO:0000256" key="1">
    <source>
        <dbReference type="SAM" id="MobiDB-lite"/>
    </source>
</evidence>
<comment type="caution">
    <text evidence="2">The sequence shown here is derived from an EMBL/GenBank/DDBJ whole genome shotgun (WGS) entry which is preliminary data.</text>
</comment>
<dbReference type="EMBL" id="JAJVDC020000177">
    <property type="protein sequence ID" value="KAL1619981.1"/>
    <property type="molecule type" value="Genomic_DNA"/>
</dbReference>
<proteinExistence type="predicted"/>
<gene>
    <name evidence="2" type="ORF">SLS56_009854</name>
</gene>
<feature type="region of interest" description="Disordered" evidence="1">
    <location>
        <begin position="136"/>
        <end position="310"/>
    </location>
</feature>
<accession>A0ABR3SGI2</accession>
<evidence type="ECO:0000313" key="2">
    <source>
        <dbReference type="EMBL" id="KAL1619981.1"/>
    </source>
</evidence>
<evidence type="ECO:0000313" key="3">
    <source>
        <dbReference type="Proteomes" id="UP001521116"/>
    </source>
</evidence>
<keyword evidence="3" id="KW-1185">Reference proteome</keyword>
<organism evidence="2 3">
    <name type="scientific">Neofusicoccum ribis</name>
    <dbReference type="NCBI Taxonomy" id="45134"/>
    <lineage>
        <taxon>Eukaryota</taxon>
        <taxon>Fungi</taxon>
        <taxon>Dikarya</taxon>
        <taxon>Ascomycota</taxon>
        <taxon>Pezizomycotina</taxon>
        <taxon>Dothideomycetes</taxon>
        <taxon>Dothideomycetes incertae sedis</taxon>
        <taxon>Botryosphaeriales</taxon>
        <taxon>Botryosphaeriaceae</taxon>
        <taxon>Neofusicoccum</taxon>
    </lineage>
</organism>